<accession>A0A9W8BDM7</accession>
<feature type="compositionally biased region" description="Polar residues" evidence="1">
    <location>
        <begin position="288"/>
        <end position="305"/>
    </location>
</feature>
<sequence>MQMVLLLEEAQRLVLPLLAPNMTMSAANAHGGSQSAPITPRGGRGGKRGAKRRPGRPSNASRMLESLVAPGAKLGGAIPVTASQANANSGGGPLALLVQVIERLVTFQGGKHIPYSQALGDVRQLGRFVQRAHEWCRAAQALLLCAGKTQKVNEILLKRNENYNWLREKLHKRFGELLHDTTAAASVATNEHVESPAAGNHLASEKKRSLSAESDSSSSEDSGSEKAVDPSFKAKRPVGRPRGSKRGRVATSQRVVPASSRSESGRSLRSSKYSLRSEPSSDSRRLSEQLSPARSDTLLRGSSAQQSDAWPLGLGTLTQTLTARMHTSKLVAVVRRVLADSPFELHQDDADDDSDELSVSDLTALLRVGEQLYFNSPEFNALIEYELNVLNLEAAAIAIAESGPAVFEQLLRLPVVPAQSKAEDLQIAELESFVNSLTSLRDALRSAG</sequence>
<proteinExistence type="predicted"/>
<dbReference type="Proteomes" id="UP001150907">
    <property type="component" value="Unassembled WGS sequence"/>
</dbReference>
<feature type="compositionally biased region" description="Low complexity" evidence="1">
    <location>
        <begin position="259"/>
        <end position="277"/>
    </location>
</feature>
<feature type="region of interest" description="Disordered" evidence="1">
    <location>
        <begin position="194"/>
        <end position="305"/>
    </location>
</feature>
<dbReference type="EMBL" id="JANBQF010001245">
    <property type="protein sequence ID" value="KAJ1997683.1"/>
    <property type="molecule type" value="Genomic_DNA"/>
</dbReference>
<comment type="caution">
    <text evidence="2">The sequence shown here is derived from an EMBL/GenBank/DDBJ whole genome shotgun (WGS) entry which is preliminary data.</text>
</comment>
<evidence type="ECO:0000313" key="2">
    <source>
        <dbReference type="EMBL" id="KAJ1997683.1"/>
    </source>
</evidence>
<protein>
    <submittedName>
        <fullName evidence="2">Uncharacterized protein</fullName>
    </submittedName>
</protein>
<evidence type="ECO:0000313" key="3">
    <source>
        <dbReference type="Proteomes" id="UP001150907"/>
    </source>
</evidence>
<feature type="compositionally biased region" description="Polar residues" evidence="1">
    <location>
        <begin position="26"/>
        <end position="37"/>
    </location>
</feature>
<keyword evidence="3" id="KW-1185">Reference proteome</keyword>
<reference evidence="2" key="1">
    <citation type="submission" date="2022-07" db="EMBL/GenBank/DDBJ databases">
        <title>Phylogenomic reconstructions and comparative analyses of Kickxellomycotina fungi.</title>
        <authorList>
            <person name="Reynolds N.K."/>
            <person name="Stajich J.E."/>
            <person name="Barry K."/>
            <person name="Grigoriev I.V."/>
            <person name="Crous P."/>
            <person name="Smith M.E."/>
        </authorList>
    </citation>
    <scope>NUCLEOTIDE SEQUENCE</scope>
    <source>
        <strain evidence="2">IMI 214461</strain>
    </source>
</reference>
<dbReference type="OrthoDB" id="1678912at2759"/>
<feature type="compositionally biased region" description="Low complexity" evidence="1">
    <location>
        <begin position="211"/>
        <end position="221"/>
    </location>
</feature>
<gene>
    <name evidence="2" type="ORF">H4R26_005745</name>
</gene>
<feature type="compositionally biased region" description="Basic residues" evidence="1">
    <location>
        <begin position="233"/>
        <end position="248"/>
    </location>
</feature>
<name>A0A9W8BDM7_9FUNG</name>
<feature type="non-terminal residue" evidence="2">
    <location>
        <position position="448"/>
    </location>
</feature>
<feature type="region of interest" description="Disordered" evidence="1">
    <location>
        <begin position="26"/>
        <end position="62"/>
    </location>
</feature>
<dbReference type="AlphaFoldDB" id="A0A9W8BDM7"/>
<evidence type="ECO:0000256" key="1">
    <source>
        <dbReference type="SAM" id="MobiDB-lite"/>
    </source>
</evidence>
<organism evidence="2 3">
    <name type="scientific">Coemansia thaxteri</name>
    <dbReference type="NCBI Taxonomy" id="2663907"/>
    <lineage>
        <taxon>Eukaryota</taxon>
        <taxon>Fungi</taxon>
        <taxon>Fungi incertae sedis</taxon>
        <taxon>Zoopagomycota</taxon>
        <taxon>Kickxellomycotina</taxon>
        <taxon>Kickxellomycetes</taxon>
        <taxon>Kickxellales</taxon>
        <taxon>Kickxellaceae</taxon>
        <taxon>Coemansia</taxon>
    </lineage>
</organism>
<feature type="compositionally biased region" description="Basic residues" evidence="1">
    <location>
        <begin position="44"/>
        <end position="55"/>
    </location>
</feature>